<sequence length="40" mass="5061">MENLIRECFFEGEVKGSPFWRYFFNEESRGNAFWRYFLKE</sequence>
<reference evidence="1 2" key="1">
    <citation type="submission" date="2013-11" db="EMBL/GenBank/DDBJ databases">
        <title>Single cell genomics of uncultured Tannerella BU063 (oral taxon 286).</title>
        <authorList>
            <person name="Beall C.J."/>
            <person name="Campbell A.G."/>
            <person name="Griffen A.L."/>
            <person name="Podar M."/>
            <person name="Leys E.J."/>
        </authorList>
    </citation>
    <scope>NUCLEOTIDE SEQUENCE [LARGE SCALE GENOMIC DNA]</scope>
    <source>
        <strain evidence="1">Cell 5</strain>
    </source>
</reference>
<evidence type="ECO:0000313" key="2">
    <source>
        <dbReference type="Proteomes" id="UP000018872"/>
    </source>
</evidence>
<dbReference type="EMBL" id="AYYC01000736">
    <property type="protein sequence ID" value="ETK03458.1"/>
    <property type="molecule type" value="Genomic_DNA"/>
</dbReference>
<dbReference type="Proteomes" id="UP000018872">
    <property type="component" value="Unassembled WGS sequence"/>
</dbReference>
<dbReference type="AlphaFoldDB" id="W2C8W4"/>
<evidence type="ECO:0000313" key="1">
    <source>
        <dbReference type="EMBL" id="ETK03458.1"/>
    </source>
</evidence>
<comment type="caution">
    <text evidence="1">The sequence shown here is derived from an EMBL/GenBank/DDBJ whole genome shotgun (WGS) entry which is preliminary data.</text>
</comment>
<accession>W2C8W4</accession>
<protein>
    <submittedName>
        <fullName evidence="1">Uncharacterized protein</fullName>
    </submittedName>
</protein>
<proteinExistence type="predicted"/>
<gene>
    <name evidence="1" type="ORF">T229_14080</name>
</gene>
<name>W2C8W4_9BACT</name>
<organism evidence="1 2">
    <name type="scientific">Tannerella sp. oral taxon BU063 isolate Cell 5</name>
    <dbReference type="NCBI Taxonomy" id="1410950"/>
    <lineage>
        <taxon>Bacteria</taxon>
        <taxon>Pseudomonadati</taxon>
        <taxon>Bacteroidota</taxon>
        <taxon>Bacteroidia</taxon>
        <taxon>Bacteroidales</taxon>
        <taxon>Tannerellaceae</taxon>
        <taxon>Tannerella</taxon>
    </lineage>
</organism>